<feature type="region of interest" description="Disordered" evidence="1">
    <location>
        <begin position="55"/>
        <end position="81"/>
    </location>
</feature>
<dbReference type="EMBL" id="SZYD01000016">
    <property type="protein sequence ID" value="KAD3336387.1"/>
    <property type="molecule type" value="Genomic_DNA"/>
</dbReference>
<sequence length="81" mass="8221">MAPSTKRGKIGAKVYKEAYEDVSGAIKDVSGAITSAVVKAGEAIGLIGNSVTTVNGFPRDGGGEAGGNRLSRPPNNNRGYV</sequence>
<evidence type="ECO:0000313" key="3">
    <source>
        <dbReference type="Proteomes" id="UP000326396"/>
    </source>
</evidence>
<dbReference type="Proteomes" id="UP000326396">
    <property type="component" value="Linkage Group LG6"/>
</dbReference>
<reference evidence="2 3" key="1">
    <citation type="submission" date="2019-05" db="EMBL/GenBank/DDBJ databases">
        <title>Mikania micrantha, genome provides insights into the molecular mechanism of rapid growth.</title>
        <authorList>
            <person name="Liu B."/>
        </authorList>
    </citation>
    <scope>NUCLEOTIDE SEQUENCE [LARGE SCALE GENOMIC DNA]</scope>
    <source>
        <strain evidence="2">NLD-2019</strain>
        <tissue evidence="2">Leaf</tissue>
    </source>
</reference>
<gene>
    <name evidence="2" type="ORF">E3N88_31906</name>
</gene>
<keyword evidence="3" id="KW-1185">Reference proteome</keyword>
<name>A0A5N6M7I4_9ASTR</name>
<proteinExistence type="predicted"/>
<evidence type="ECO:0000313" key="2">
    <source>
        <dbReference type="EMBL" id="KAD3336387.1"/>
    </source>
</evidence>
<protein>
    <submittedName>
        <fullName evidence="2">Uncharacterized protein</fullName>
    </submittedName>
</protein>
<accession>A0A5N6M7I4</accession>
<organism evidence="2 3">
    <name type="scientific">Mikania micrantha</name>
    <name type="common">bitter vine</name>
    <dbReference type="NCBI Taxonomy" id="192012"/>
    <lineage>
        <taxon>Eukaryota</taxon>
        <taxon>Viridiplantae</taxon>
        <taxon>Streptophyta</taxon>
        <taxon>Embryophyta</taxon>
        <taxon>Tracheophyta</taxon>
        <taxon>Spermatophyta</taxon>
        <taxon>Magnoliopsida</taxon>
        <taxon>eudicotyledons</taxon>
        <taxon>Gunneridae</taxon>
        <taxon>Pentapetalae</taxon>
        <taxon>asterids</taxon>
        <taxon>campanulids</taxon>
        <taxon>Asterales</taxon>
        <taxon>Asteraceae</taxon>
        <taxon>Asteroideae</taxon>
        <taxon>Heliantheae alliance</taxon>
        <taxon>Eupatorieae</taxon>
        <taxon>Mikania</taxon>
    </lineage>
</organism>
<comment type="caution">
    <text evidence="2">The sequence shown here is derived from an EMBL/GenBank/DDBJ whole genome shotgun (WGS) entry which is preliminary data.</text>
</comment>
<dbReference type="AlphaFoldDB" id="A0A5N6M7I4"/>
<evidence type="ECO:0000256" key="1">
    <source>
        <dbReference type="SAM" id="MobiDB-lite"/>
    </source>
</evidence>